<keyword evidence="6" id="KW-1015">Disulfide bond</keyword>
<dbReference type="GO" id="GO:0016971">
    <property type="term" value="F:flavin-dependent sulfhydryl oxidase activity"/>
    <property type="evidence" value="ECO:0007669"/>
    <property type="project" value="InterPro"/>
</dbReference>
<dbReference type="PROSITE" id="PS51324">
    <property type="entry name" value="ERV_ALR"/>
    <property type="match status" value="1"/>
</dbReference>
<evidence type="ECO:0000256" key="6">
    <source>
        <dbReference type="ARBA" id="ARBA00023157"/>
    </source>
</evidence>
<evidence type="ECO:0000256" key="1">
    <source>
        <dbReference type="ARBA" id="ARBA00001974"/>
    </source>
</evidence>
<dbReference type="EMBL" id="MN738815">
    <property type="protein sequence ID" value="QHS84826.1"/>
    <property type="molecule type" value="Genomic_DNA"/>
</dbReference>
<keyword evidence="7" id="KW-0812">Transmembrane</keyword>
<name>A0A6C0AZ65_9ZZZZ</name>
<organism evidence="9">
    <name type="scientific">viral metagenome</name>
    <dbReference type="NCBI Taxonomy" id="1070528"/>
    <lineage>
        <taxon>unclassified sequences</taxon>
        <taxon>metagenomes</taxon>
        <taxon>organismal metagenomes</taxon>
    </lineage>
</organism>
<dbReference type="InterPro" id="IPR036774">
    <property type="entry name" value="ERV/ALR_sulphydryl_oxid_sf"/>
</dbReference>
<keyword evidence="3" id="KW-0285">Flavoprotein</keyword>
<dbReference type="SUPFAM" id="SSF69000">
    <property type="entry name" value="FAD-dependent thiol oxidase"/>
    <property type="match status" value="1"/>
</dbReference>
<feature type="transmembrane region" description="Helical" evidence="7">
    <location>
        <begin position="124"/>
        <end position="141"/>
    </location>
</feature>
<feature type="domain" description="ERV/ALR sulfhydryl oxidase" evidence="8">
    <location>
        <begin position="1"/>
        <end position="103"/>
    </location>
</feature>
<dbReference type="Pfam" id="PF04777">
    <property type="entry name" value="Evr1_Alr"/>
    <property type="match status" value="1"/>
</dbReference>
<dbReference type="Gene3D" id="1.20.120.310">
    <property type="entry name" value="ERV/ALR sulfhydryl oxidase domain"/>
    <property type="match status" value="1"/>
</dbReference>
<dbReference type="GO" id="GO:0050660">
    <property type="term" value="F:flavin adenine dinucleotide binding"/>
    <property type="evidence" value="ECO:0007669"/>
    <property type="project" value="TreeGrafter"/>
</dbReference>
<accession>A0A6C0AZ65</accession>
<dbReference type="PANTHER" id="PTHR12645:SF0">
    <property type="entry name" value="FAD-LINKED SULFHYDRYL OXIDASE ALR"/>
    <property type="match status" value="1"/>
</dbReference>
<proteinExistence type="predicted"/>
<evidence type="ECO:0000256" key="3">
    <source>
        <dbReference type="ARBA" id="ARBA00022630"/>
    </source>
</evidence>
<dbReference type="EC" id="1.8.3.2" evidence="2"/>
<dbReference type="GO" id="GO:0005739">
    <property type="term" value="C:mitochondrion"/>
    <property type="evidence" value="ECO:0007669"/>
    <property type="project" value="TreeGrafter"/>
</dbReference>
<keyword evidence="7" id="KW-1133">Transmembrane helix</keyword>
<evidence type="ECO:0000256" key="2">
    <source>
        <dbReference type="ARBA" id="ARBA00012512"/>
    </source>
</evidence>
<dbReference type="InterPro" id="IPR039799">
    <property type="entry name" value="ALR/ERV"/>
</dbReference>
<evidence type="ECO:0000256" key="4">
    <source>
        <dbReference type="ARBA" id="ARBA00022827"/>
    </source>
</evidence>
<evidence type="ECO:0000256" key="7">
    <source>
        <dbReference type="SAM" id="Phobius"/>
    </source>
</evidence>
<keyword evidence="4" id="KW-0274">FAD</keyword>
<dbReference type="AlphaFoldDB" id="A0A6C0AZ65"/>
<dbReference type="PANTHER" id="PTHR12645">
    <property type="entry name" value="ALR/ERV"/>
    <property type="match status" value="1"/>
</dbReference>
<comment type="cofactor">
    <cofactor evidence="1">
        <name>FAD</name>
        <dbReference type="ChEBI" id="CHEBI:57692"/>
    </cofactor>
</comment>
<sequence length="143" mass="17058">MELDAKIWGPHYWFVLHTIALNYPLFPNETIKKKYYDFIQNLPLFIPIVDMGNAFSLILDSYPVTPYLDSRESFIKWMHFIHNKINLALGIPEKTLEETLRSYYELYKLPEITVKENIIKKEKYLYILVIVLLVLVSIVIYKK</sequence>
<evidence type="ECO:0000256" key="5">
    <source>
        <dbReference type="ARBA" id="ARBA00023002"/>
    </source>
</evidence>
<evidence type="ECO:0000259" key="8">
    <source>
        <dbReference type="PROSITE" id="PS51324"/>
    </source>
</evidence>
<reference evidence="9" key="1">
    <citation type="journal article" date="2020" name="Nature">
        <title>Giant virus diversity and host interactions through global metagenomics.</title>
        <authorList>
            <person name="Schulz F."/>
            <person name="Roux S."/>
            <person name="Paez-Espino D."/>
            <person name="Jungbluth S."/>
            <person name="Walsh D.A."/>
            <person name="Denef V.J."/>
            <person name="McMahon K.D."/>
            <person name="Konstantinidis K.T."/>
            <person name="Eloe-Fadrosh E.A."/>
            <person name="Kyrpides N.C."/>
            <person name="Woyke T."/>
        </authorList>
    </citation>
    <scope>NUCLEOTIDE SEQUENCE</scope>
    <source>
        <strain evidence="9">GVMAG-S-ERX556022-25</strain>
    </source>
</reference>
<dbReference type="InterPro" id="IPR017905">
    <property type="entry name" value="ERV/ALR_sulphydryl_oxidase"/>
</dbReference>
<evidence type="ECO:0000313" key="9">
    <source>
        <dbReference type="EMBL" id="QHS84826.1"/>
    </source>
</evidence>
<keyword evidence="7" id="KW-0472">Membrane</keyword>
<protein>
    <recommendedName>
        <fullName evidence="2">thiol oxidase</fullName>
        <ecNumber evidence="2">1.8.3.2</ecNumber>
    </recommendedName>
</protein>
<keyword evidence="5" id="KW-0560">Oxidoreductase</keyword>